<protein>
    <submittedName>
        <fullName evidence="10">LPS export ABC transporter permease LptG</fullName>
    </submittedName>
</protein>
<name>A0A1T0CV05_9GAMM</name>
<reference evidence="10 11" key="1">
    <citation type="submission" date="2017-02" db="EMBL/GenBank/DDBJ databases">
        <title>Draft genome sequence of Moraxella porci CCUG 54912T type strain.</title>
        <authorList>
            <person name="Salva-Serra F."/>
            <person name="Engstrom-Jakobsson H."/>
            <person name="Thorell K."/>
            <person name="Jaen-Luchoro D."/>
            <person name="Gonzales-Siles L."/>
            <person name="Karlsson R."/>
            <person name="Yazdan S."/>
            <person name="Boulund F."/>
            <person name="Johnning A."/>
            <person name="Engstrand L."/>
            <person name="Kristiansson E."/>
            <person name="Moore E."/>
        </authorList>
    </citation>
    <scope>NUCLEOTIDE SEQUENCE [LARGE SCALE GENOMIC DNA]</scope>
    <source>
        <strain evidence="10 11">CCUG 54912</strain>
    </source>
</reference>
<dbReference type="STRING" id="573983.B0681_03360"/>
<comment type="subcellular location">
    <subcellularLocation>
        <location evidence="2">Cell membrane</location>
        <topology evidence="2">Multi-pass membrane protein</topology>
    </subcellularLocation>
</comment>
<dbReference type="NCBIfam" id="TIGR04408">
    <property type="entry name" value="LptG_lptG"/>
    <property type="match status" value="1"/>
</dbReference>
<comment type="similarity">
    <text evidence="3">Belongs to the LptF/LptG family.</text>
</comment>
<accession>A0A1T0CV05</accession>
<evidence type="ECO:0000256" key="4">
    <source>
        <dbReference type="ARBA" id="ARBA00022475"/>
    </source>
</evidence>
<keyword evidence="7 9" id="KW-0472">Membrane</keyword>
<dbReference type="PANTHER" id="PTHR33529">
    <property type="entry name" value="SLR0882 PROTEIN-RELATED"/>
    <property type="match status" value="1"/>
</dbReference>
<evidence type="ECO:0000256" key="8">
    <source>
        <dbReference type="ARBA" id="ARBA00026081"/>
    </source>
</evidence>
<dbReference type="Pfam" id="PF03739">
    <property type="entry name" value="LptF_LptG"/>
    <property type="match status" value="1"/>
</dbReference>
<evidence type="ECO:0000256" key="9">
    <source>
        <dbReference type="SAM" id="Phobius"/>
    </source>
</evidence>
<dbReference type="Proteomes" id="UP000190683">
    <property type="component" value="Unassembled WGS sequence"/>
</dbReference>
<dbReference type="GO" id="GO:0043190">
    <property type="term" value="C:ATP-binding cassette (ABC) transporter complex"/>
    <property type="evidence" value="ECO:0007669"/>
    <property type="project" value="InterPro"/>
</dbReference>
<feature type="transmembrane region" description="Helical" evidence="9">
    <location>
        <begin position="344"/>
        <end position="362"/>
    </location>
</feature>
<keyword evidence="11" id="KW-1185">Reference proteome</keyword>
<dbReference type="PANTHER" id="PTHR33529:SF2">
    <property type="entry name" value="LIPOPOLYSACCHARIDE EXPORT SYSTEM PERMEASE PROTEIN LPTG"/>
    <property type="match status" value="1"/>
</dbReference>
<keyword evidence="4" id="KW-1003">Cell membrane</keyword>
<evidence type="ECO:0000256" key="6">
    <source>
        <dbReference type="ARBA" id="ARBA00022989"/>
    </source>
</evidence>
<evidence type="ECO:0000256" key="2">
    <source>
        <dbReference type="ARBA" id="ARBA00004651"/>
    </source>
</evidence>
<feature type="transmembrane region" description="Helical" evidence="9">
    <location>
        <begin position="315"/>
        <end position="338"/>
    </location>
</feature>
<sequence>MKPWILPRYVIRSALLAMTGAVVGLWLLQMVFAYLGELENITDTYTLKDALQFILYRSPYFLVQFIPTGALLGAVIGLGLLANHSELVIMRASGISLYRIIGWVMLPAFIFVAISLAVNQFVLPVANQHAAAIKNDTIYEKLITIDGYWAVQNEGDTQEVVYISYADSEGKLGEVKRYQLKDGQLLAAFRADTGTYQPKPLDAGTDARYTWQLSGVDEVTVGSDRVEQQHADARYLTLPIAPTDVHLLTREPEDLSLSDLYAHHRLMQHQGARSIRHELAFWQKLLSPFAVLSLVLVASSFVFGSLRSQGLGLRIVLALLTGLLFSYLTDLTGFVALATGLPPLLMAVLPIVISTLAGMYLLNKKSK</sequence>
<dbReference type="GO" id="GO:0055085">
    <property type="term" value="P:transmembrane transport"/>
    <property type="evidence" value="ECO:0007669"/>
    <property type="project" value="InterPro"/>
</dbReference>
<evidence type="ECO:0000313" key="11">
    <source>
        <dbReference type="Proteomes" id="UP000190683"/>
    </source>
</evidence>
<evidence type="ECO:0000256" key="1">
    <source>
        <dbReference type="ARBA" id="ARBA00002265"/>
    </source>
</evidence>
<keyword evidence="5 9" id="KW-0812">Transmembrane</keyword>
<feature type="transmembrane region" description="Helical" evidence="9">
    <location>
        <begin position="285"/>
        <end position="303"/>
    </location>
</feature>
<dbReference type="EMBL" id="MUYV01000002">
    <property type="protein sequence ID" value="OOS26188.1"/>
    <property type="molecule type" value="Genomic_DNA"/>
</dbReference>
<evidence type="ECO:0000256" key="7">
    <source>
        <dbReference type="ARBA" id="ARBA00023136"/>
    </source>
</evidence>
<comment type="caution">
    <text evidence="10">The sequence shown here is derived from an EMBL/GenBank/DDBJ whole genome shotgun (WGS) entry which is preliminary data.</text>
</comment>
<proteinExistence type="inferred from homology"/>
<comment type="function">
    <text evidence="1">Part of the ABC transporter complex LptBFG involved in the translocation of lipopolysaccharide (LPS) from the inner membrane to the outer membrane.</text>
</comment>
<dbReference type="AlphaFoldDB" id="A0A1T0CV05"/>
<evidence type="ECO:0000313" key="10">
    <source>
        <dbReference type="EMBL" id="OOS26188.1"/>
    </source>
</evidence>
<feature type="transmembrane region" description="Helical" evidence="9">
    <location>
        <begin position="61"/>
        <end position="83"/>
    </location>
</feature>
<feature type="transmembrane region" description="Helical" evidence="9">
    <location>
        <begin position="95"/>
        <end position="118"/>
    </location>
</feature>
<organism evidence="10 11">
    <name type="scientific">Moraxella porci DSM 25326</name>
    <dbReference type="NCBI Taxonomy" id="573983"/>
    <lineage>
        <taxon>Bacteria</taxon>
        <taxon>Pseudomonadati</taxon>
        <taxon>Pseudomonadota</taxon>
        <taxon>Gammaproteobacteria</taxon>
        <taxon>Moraxellales</taxon>
        <taxon>Moraxellaceae</taxon>
        <taxon>Moraxella</taxon>
    </lineage>
</organism>
<gene>
    <name evidence="10" type="ORF">B0681_03360</name>
</gene>
<dbReference type="GO" id="GO:0015920">
    <property type="term" value="P:lipopolysaccharide transport"/>
    <property type="evidence" value="ECO:0007669"/>
    <property type="project" value="TreeGrafter"/>
</dbReference>
<dbReference type="InterPro" id="IPR005495">
    <property type="entry name" value="LptG/LptF_permease"/>
</dbReference>
<evidence type="ECO:0000256" key="3">
    <source>
        <dbReference type="ARBA" id="ARBA00007725"/>
    </source>
</evidence>
<keyword evidence="6 9" id="KW-1133">Transmembrane helix</keyword>
<dbReference type="InterPro" id="IPR030923">
    <property type="entry name" value="LptG"/>
</dbReference>
<dbReference type="RefSeq" id="WP_078317337.1">
    <property type="nucleotide sequence ID" value="NZ_MUYV01000002.1"/>
</dbReference>
<evidence type="ECO:0000256" key="5">
    <source>
        <dbReference type="ARBA" id="ARBA00022692"/>
    </source>
</evidence>
<comment type="subunit">
    <text evidence="8">Component of the lipopolysaccharide transport and assembly complex. The LptBFG transporter is composed of two ATP-binding proteins (LptB) and two transmembrane proteins (LptF and LptG).</text>
</comment>
<feature type="transmembrane region" description="Helical" evidence="9">
    <location>
        <begin position="9"/>
        <end position="35"/>
    </location>
</feature>